<dbReference type="SUPFAM" id="SSF88946">
    <property type="entry name" value="Sigma2 domain of RNA polymerase sigma factors"/>
    <property type="match status" value="1"/>
</dbReference>
<dbReference type="NCBIfam" id="TIGR02937">
    <property type="entry name" value="sigma70-ECF"/>
    <property type="match status" value="1"/>
</dbReference>
<evidence type="ECO:0000259" key="6">
    <source>
        <dbReference type="Pfam" id="PF04542"/>
    </source>
</evidence>
<evidence type="ECO:0000256" key="3">
    <source>
        <dbReference type="ARBA" id="ARBA00023125"/>
    </source>
</evidence>
<feature type="domain" description="RNA polymerase sigma-70 region 4" evidence="7">
    <location>
        <begin position="200"/>
        <end position="245"/>
    </location>
</feature>
<evidence type="ECO:0000259" key="7">
    <source>
        <dbReference type="Pfam" id="PF04545"/>
    </source>
</evidence>
<keyword evidence="9" id="KW-1185">Reference proteome</keyword>
<dbReference type="Proteomes" id="UP000199341">
    <property type="component" value="Unassembled WGS sequence"/>
</dbReference>
<name>A0A1H0NNJ2_9ACTN</name>
<dbReference type="OrthoDB" id="9804285at2"/>
<dbReference type="GO" id="GO:0006352">
    <property type="term" value="P:DNA-templated transcription initiation"/>
    <property type="evidence" value="ECO:0007669"/>
    <property type="project" value="InterPro"/>
</dbReference>
<gene>
    <name evidence="8" type="ORF">SAMN05216259_114125</name>
</gene>
<keyword evidence="1" id="KW-0805">Transcription regulation</keyword>
<dbReference type="RefSeq" id="WP_093787313.1">
    <property type="nucleotide sequence ID" value="NZ_FNIE01000014.1"/>
</dbReference>
<feature type="domain" description="RNA polymerase sigma-70 region 2" evidence="6">
    <location>
        <begin position="42"/>
        <end position="107"/>
    </location>
</feature>
<dbReference type="NCBIfam" id="TIGR02980">
    <property type="entry name" value="SigBFG"/>
    <property type="match status" value="1"/>
</dbReference>
<dbReference type="InterPro" id="IPR013325">
    <property type="entry name" value="RNA_pol_sigma_r2"/>
</dbReference>
<evidence type="ECO:0000313" key="8">
    <source>
        <dbReference type="EMBL" id="SDO94128.1"/>
    </source>
</evidence>
<dbReference type="STRING" id="310781.SAMN05216259_114125"/>
<dbReference type="GO" id="GO:0016987">
    <property type="term" value="F:sigma factor activity"/>
    <property type="evidence" value="ECO:0007669"/>
    <property type="project" value="UniProtKB-KW"/>
</dbReference>
<dbReference type="PANTHER" id="PTHR30385:SF4">
    <property type="entry name" value="RNA POLYMERASE SIGMA-E FACTOR"/>
    <property type="match status" value="1"/>
</dbReference>
<keyword evidence="2" id="KW-0731">Sigma factor</keyword>
<accession>A0A1H0NNJ2</accession>
<dbReference type="PANTHER" id="PTHR30385">
    <property type="entry name" value="SIGMA FACTOR F FLAGELLAR"/>
    <property type="match status" value="1"/>
</dbReference>
<dbReference type="GO" id="GO:0003677">
    <property type="term" value="F:DNA binding"/>
    <property type="evidence" value="ECO:0007669"/>
    <property type="project" value="UniProtKB-KW"/>
</dbReference>
<dbReference type="Pfam" id="PF04545">
    <property type="entry name" value="Sigma70_r4"/>
    <property type="match status" value="1"/>
</dbReference>
<evidence type="ECO:0000313" key="9">
    <source>
        <dbReference type="Proteomes" id="UP000199341"/>
    </source>
</evidence>
<dbReference type="AlphaFoldDB" id="A0A1H0NNJ2"/>
<reference evidence="8 9" key="1">
    <citation type="submission" date="2016-10" db="EMBL/GenBank/DDBJ databases">
        <authorList>
            <person name="de Groot N.N."/>
        </authorList>
    </citation>
    <scope>NUCLEOTIDE SEQUENCE [LARGE SCALE GENOMIC DNA]</scope>
    <source>
        <strain evidence="8 9">CGMCC 4.2022</strain>
    </source>
</reference>
<dbReference type="Pfam" id="PF04539">
    <property type="entry name" value="Sigma70_r3"/>
    <property type="match status" value="1"/>
</dbReference>
<sequence>MHQRPLVRRHDEPAESAELLRRLTVAAPGEREALRERLVVVWMPMAERLARRYRGRGEPLDDLRQVAALGLVKAVRRYDPARGSAFPSFAVPTVDGELKRHFRDHVWSVHVPRQVKELRSRVRAACRELGTEEPAALAEHTGLPEDEVREALAAAAELSPLSLDRPAGETAATLHDAVGGPDPALERVVDRESVRDRLVLLPERERSLLYLRYFADMKQRDIATALGISQMHVSRLLRETCAGLRAAVLDENCGG</sequence>
<dbReference type="SUPFAM" id="SSF88659">
    <property type="entry name" value="Sigma3 and sigma4 domains of RNA polymerase sigma factors"/>
    <property type="match status" value="2"/>
</dbReference>
<evidence type="ECO:0000256" key="4">
    <source>
        <dbReference type="ARBA" id="ARBA00023163"/>
    </source>
</evidence>
<feature type="domain" description="RNA polymerase sigma-70 region 3" evidence="5">
    <location>
        <begin position="117"/>
        <end position="172"/>
    </location>
</feature>
<evidence type="ECO:0000256" key="1">
    <source>
        <dbReference type="ARBA" id="ARBA00023015"/>
    </source>
</evidence>
<evidence type="ECO:0000259" key="5">
    <source>
        <dbReference type="Pfam" id="PF04539"/>
    </source>
</evidence>
<dbReference type="InterPro" id="IPR007627">
    <property type="entry name" value="RNA_pol_sigma70_r2"/>
</dbReference>
<dbReference type="InterPro" id="IPR014284">
    <property type="entry name" value="RNA_pol_sigma-70_dom"/>
</dbReference>
<dbReference type="InterPro" id="IPR007630">
    <property type="entry name" value="RNA_pol_sigma70_r4"/>
</dbReference>
<dbReference type="InterPro" id="IPR014322">
    <property type="entry name" value="RNA_pol_sigma-B/F/G"/>
</dbReference>
<dbReference type="CDD" id="cd06171">
    <property type="entry name" value="Sigma70_r4"/>
    <property type="match status" value="1"/>
</dbReference>
<dbReference type="InterPro" id="IPR013324">
    <property type="entry name" value="RNA_pol_sigma_r3/r4-like"/>
</dbReference>
<organism evidence="8 9">
    <name type="scientific">Actinacidiphila guanduensis</name>
    <dbReference type="NCBI Taxonomy" id="310781"/>
    <lineage>
        <taxon>Bacteria</taxon>
        <taxon>Bacillati</taxon>
        <taxon>Actinomycetota</taxon>
        <taxon>Actinomycetes</taxon>
        <taxon>Kitasatosporales</taxon>
        <taxon>Streptomycetaceae</taxon>
        <taxon>Actinacidiphila</taxon>
    </lineage>
</organism>
<keyword evidence="4" id="KW-0804">Transcription</keyword>
<dbReference type="Gene3D" id="1.20.140.160">
    <property type="match status" value="1"/>
</dbReference>
<dbReference type="InterPro" id="IPR007624">
    <property type="entry name" value="RNA_pol_sigma70_r3"/>
</dbReference>
<evidence type="ECO:0000256" key="2">
    <source>
        <dbReference type="ARBA" id="ARBA00023082"/>
    </source>
</evidence>
<proteinExistence type="predicted"/>
<protein>
    <submittedName>
        <fullName evidence="8">RNA polymerase sigma-B factor</fullName>
    </submittedName>
</protein>
<dbReference type="Pfam" id="PF04542">
    <property type="entry name" value="Sigma70_r2"/>
    <property type="match status" value="1"/>
</dbReference>
<keyword evidence="3" id="KW-0238">DNA-binding</keyword>
<dbReference type="EMBL" id="FNIE01000014">
    <property type="protein sequence ID" value="SDO94128.1"/>
    <property type="molecule type" value="Genomic_DNA"/>
</dbReference>
<dbReference type="Gene3D" id="1.20.120.1810">
    <property type="match status" value="1"/>
</dbReference>